<dbReference type="PANTHER" id="PTHR30575">
    <property type="entry name" value="PEPTIDASE M20"/>
    <property type="match status" value="1"/>
</dbReference>
<keyword evidence="3" id="KW-1185">Reference proteome</keyword>
<evidence type="ECO:0000256" key="1">
    <source>
        <dbReference type="PIRNR" id="PIRNR037226"/>
    </source>
</evidence>
<evidence type="ECO:0000313" key="3">
    <source>
        <dbReference type="Proteomes" id="UP001500339"/>
    </source>
</evidence>
<dbReference type="Gene3D" id="3.40.630.10">
    <property type="entry name" value="Zn peptidases"/>
    <property type="match status" value="1"/>
</dbReference>
<dbReference type="PIRSF" id="PIRSF037226">
    <property type="entry name" value="Amidohydrolase_ACY1L2_prd"/>
    <property type="match status" value="1"/>
</dbReference>
<dbReference type="SUPFAM" id="SSF55031">
    <property type="entry name" value="Bacterial exopeptidase dimerisation domain"/>
    <property type="match status" value="1"/>
</dbReference>
<dbReference type="InterPro" id="IPR017144">
    <property type="entry name" value="Xaa-Arg_dipeptidase"/>
</dbReference>
<proteinExistence type="inferred from homology"/>
<comment type="caution">
    <text evidence="2">The sequence shown here is derived from an EMBL/GenBank/DDBJ whole genome shotgun (WGS) entry which is preliminary data.</text>
</comment>
<accession>A0ABP3UEV6</accession>
<dbReference type="PANTHER" id="PTHR30575:SF0">
    <property type="entry name" value="XAA-ARG DIPEPTIDASE"/>
    <property type="match status" value="1"/>
</dbReference>
<reference evidence="3" key="1">
    <citation type="journal article" date="2019" name="Int. J. Syst. Evol. Microbiol.">
        <title>The Global Catalogue of Microorganisms (GCM) 10K type strain sequencing project: providing services to taxonomists for standard genome sequencing and annotation.</title>
        <authorList>
            <consortium name="The Broad Institute Genomics Platform"/>
            <consortium name="The Broad Institute Genome Sequencing Center for Infectious Disease"/>
            <person name="Wu L."/>
            <person name="Ma J."/>
        </authorList>
    </citation>
    <scope>NUCLEOTIDE SEQUENCE [LARGE SCALE GENOMIC DNA]</scope>
    <source>
        <strain evidence="3">JCM 1405</strain>
    </source>
</reference>
<dbReference type="Gene3D" id="3.30.70.360">
    <property type="match status" value="1"/>
</dbReference>
<dbReference type="SUPFAM" id="SSF53187">
    <property type="entry name" value="Zn-dependent exopeptidases"/>
    <property type="match status" value="1"/>
</dbReference>
<dbReference type="InterPro" id="IPR052030">
    <property type="entry name" value="Peptidase_M20/M20A_hydrolases"/>
</dbReference>
<name>A0ABP3UEV6_9CLOT</name>
<gene>
    <name evidence="2" type="ORF">GCM10008905_28180</name>
</gene>
<dbReference type="RefSeq" id="WP_343770656.1">
    <property type="nucleotide sequence ID" value="NZ_BAAACF010000003.1"/>
</dbReference>
<comment type="similarity">
    <text evidence="1">Belongs to the peptidase M20A family.</text>
</comment>
<sequence length="387" mass="42534">MKQEIITSLSLLDKEIFNISKYIYDNPEKSFHEYKCSNYLINILKKYNFNVIENFINMPTAFYAQYGNSHPKICFVCEYDSADGLGHITGHNLISSISIGAALSLIKAIDKIGGSIIVIGCPGESIGSSKVTMAKQGVFKDIDVVLMAHPDTITAESGSSSALIPLEIKYTSENGVSFRPISSYSALDAGLLTFNTINALSKGFDSTTSINGIIVNGGTSPSLLPSSWTGRFYIRGAHMGYIEQIEKKVRELVKFISSFLEVYGEVSLYELPYEELITNSTLSRIFSHNLKESGLIQIAPPKHTLSSLSLGSVSHIVPSIHPYISIIEDDSIKYSSAEFAMATISQFAHEKVLKTAQALAVTALDLINKETLLNEVKLEFNKNIKKE</sequence>
<organism evidence="2 3">
    <name type="scientific">Clostridium malenominatum</name>
    <dbReference type="NCBI Taxonomy" id="1539"/>
    <lineage>
        <taxon>Bacteria</taxon>
        <taxon>Bacillati</taxon>
        <taxon>Bacillota</taxon>
        <taxon>Clostridia</taxon>
        <taxon>Eubacteriales</taxon>
        <taxon>Clostridiaceae</taxon>
        <taxon>Clostridium</taxon>
    </lineage>
</organism>
<dbReference type="InterPro" id="IPR036264">
    <property type="entry name" value="Bact_exopeptidase_dim_dom"/>
</dbReference>
<dbReference type="Proteomes" id="UP001500339">
    <property type="component" value="Unassembled WGS sequence"/>
</dbReference>
<evidence type="ECO:0000313" key="2">
    <source>
        <dbReference type="EMBL" id="GAA0728825.1"/>
    </source>
</evidence>
<protein>
    <recommendedName>
        <fullName evidence="1">Peptidase M20 domain-containing protein 2</fullName>
    </recommendedName>
</protein>
<dbReference type="EMBL" id="BAAACF010000003">
    <property type="protein sequence ID" value="GAA0728825.1"/>
    <property type="molecule type" value="Genomic_DNA"/>
</dbReference>